<evidence type="ECO:0000313" key="4">
    <source>
        <dbReference type="EMBL" id="CAA9398083.1"/>
    </source>
</evidence>
<gene>
    <name evidence="4" type="ORF">AVDCRST_MAG64-1550</name>
</gene>
<feature type="region of interest" description="Disordered" evidence="1">
    <location>
        <begin position="183"/>
        <end position="229"/>
    </location>
</feature>
<feature type="compositionally biased region" description="Basic and acidic residues" evidence="1">
    <location>
        <begin position="199"/>
        <end position="229"/>
    </location>
</feature>
<evidence type="ECO:0000256" key="1">
    <source>
        <dbReference type="SAM" id="MobiDB-lite"/>
    </source>
</evidence>
<dbReference type="PROSITE" id="PS00018">
    <property type="entry name" value="EF_HAND_1"/>
    <property type="match status" value="1"/>
</dbReference>
<feature type="domain" description="YMGG-like Gly-zipper" evidence="3">
    <location>
        <begin position="33"/>
        <end position="76"/>
    </location>
</feature>
<sequence>MKSFKKAIVSTALMGSLVLAPISGCSSLPGNDKQQGAVIGGVGGALAGAALSKNNRGIGALIGAALGAGGGYLIGANKDKITGKDKDRAREEAQTASDRAERNPAKPEDVDRARTADLNDDGFVTLDEVVALRQANLSDDEMVERLEQTGQVFELTDYQEDYLRTRGVSDDVLREMRNMNQDFGRTASAGDSDQLDSGDLDRDSDSDSRDRDSEYDRESARNDRGGERF</sequence>
<keyword evidence="2" id="KW-0732">Signal</keyword>
<feature type="chain" id="PRO_5027069663" description="YMGG-like Gly-zipper domain-containing protein" evidence="2">
    <location>
        <begin position="21"/>
        <end position="229"/>
    </location>
</feature>
<feature type="signal peptide" evidence="2">
    <location>
        <begin position="1"/>
        <end position="20"/>
    </location>
</feature>
<proteinExistence type="predicted"/>
<evidence type="ECO:0000256" key="2">
    <source>
        <dbReference type="SAM" id="SignalP"/>
    </source>
</evidence>
<name>A0A6J4NV49_9BACT</name>
<feature type="region of interest" description="Disordered" evidence="1">
    <location>
        <begin position="83"/>
        <end position="116"/>
    </location>
</feature>
<dbReference type="AlphaFoldDB" id="A0A6J4NV49"/>
<dbReference type="EMBL" id="CADCUQ010000353">
    <property type="protein sequence ID" value="CAA9398083.1"/>
    <property type="molecule type" value="Genomic_DNA"/>
</dbReference>
<dbReference type="Pfam" id="PF13441">
    <property type="entry name" value="Gly-zipper_YMGG"/>
    <property type="match status" value="1"/>
</dbReference>
<dbReference type="InterPro" id="IPR018247">
    <property type="entry name" value="EF_Hand_1_Ca_BS"/>
</dbReference>
<reference evidence="4" key="1">
    <citation type="submission" date="2020-02" db="EMBL/GenBank/DDBJ databases">
        <authorList>
            <person name="Meier V. D."/>
        </authorList>
    </citation>
    <scope>NUCLEOTIDE SEQUENCE</scope>
    <source>
        <strain evidence="4">AVDCRST_MAG64</strain>
    </source>
</reference>
<accession>A0A6J4NV49</accession>
<protein>
    <recommendedName>
        <fullName evidence="3">YMGG-like Gly-zipper domain-containing protein</fullName>
    </recommendedName>
</protein>
<organism evidence="4">
    <name type="scientific">uncultured Phycisphaerae bacterium</name>
    <dbReference type="NCBI Taxonomy" id="904963"/>
    <lineage>
        <taxon>Bacteria</taxon>
        <taxon>Pseudomonadati</taxon>
        <taxon>Planctomycetota</taxon>
        <taxon>Phycisphaerae</taxon>
        <taxon>environmental samples</taxon>
    </lineage>
</organism>
<dbReference type="InterPro" id="IPR027367">
    <property type="entry name" value="Gly-zipper_YMGG"/>
</dbReference>
<evidence type="ECO:0000259" key="3">
    <source>
        <dbReference type="Pfam" id="PF13441"/>
    </source>
</evidence>